<reference evidence="2" key="1">
    <citation type="submission" date="2022-10" db="EMBL/GenBank/DDBJ databases">
        <authorList>
            <person name="Chen Y."/>
            <person name="Dougan E. K."/>
            <person name="Chan C."/>
            <person name="Rhodes N."/>
            <person name="Thang M."/>
        </authorList>
    </citation>
    <scope>NUCLEOTIDE SEQUENCE</scope>
</reference>
<reference evidence="3" key="2">
    <citation type="submission" date="2024-04" db="EMBL/GenBank/DDBJ databases">
        <authorList>
            <person name="Chen Y."/>
            <person name="Shah S."/>
            <person name="Dougan E. K."/>
            <person name="Thang M."/>
            <person name="Chan C."/>
        </authorList>
    </citation>
    <scope>NUCLEOTIDE SEQUENCE [LARGE SCALE GENOMIC DNA]</scope>
</reference>
<feature type="region of interest" description="Disordered" evidence="1">
    <location>
        <begin position="553"/>
        <end position="594"/>
    </location>
</feature>
<feature type="compositionally biased region" description="Low complexity" evidence="1">
    <location>
        <begin position="187"/>
        <end position="197"/>
    </location>
</feature>
<dbReference type="AlphaFoldDB" id="A0A9P1BJ43"/>
<sequence length="1220" mass="134218">MKRGLKTMEVSRVLRSFLNIDEPAPGSTNEVVSSHSLKATFLAWSARFGLSPQTRSLLGRHTTCLNETFAIYSRDLACAPVAELQQLIDAVYDGTFVPDGERSKFFRAADLQACEPETGHVKHEQQSHADVISVSDSAQDLEAEGPDIGGVDDPESDVSKLATCEAQFCPANLLDVQSHAPEDETDSSSSDSGASTSEESDVQEPPSRVKRFRARIPTHEKWYVHSKSHLVHRFDEDAQNDARHFAAMTSIVDSEAQFDLRMDQVKLPEPLQRALRNAGVGTISALAYAHGQPGQPIVADEFQAWVRSLDPSATIGGVAALKRLLFESQTQLLAILKEQVMNPEPSVARKVPPAERESRLANLKTRLVGVLIEGHSEPSHALLDLATQLYDQNVLRFIPLEKCYSRLTELSFNNKPQSKLLEVESSKVVIRDKESEFEASVQSSYQALEAFKRRGLALDFANVMSFTSHDKYVQLLFAHLNREPPAGYNRCSVSQLLAADKSAWCHLIEKNVKPRPDIAGALELDTKLEEALKSYEVSFSLLPMIAKQTQKTATPAAAPSAKAQPLPTAKGNRKGFNRYRPYAAKGKGKSKGKFDQRIPKEIRESGGTASTPDGDPICFDYSLKKCKETVSDGREGLRDHCQRDFTSAKPMRLLRYTAHQACAYGSERPKWTVLAHNTQTCDQFVKDAVSAGHPVGGASRLAGEESQLHSGLPSALRGILAPKRLLLWKEMMEYYHYPDVAVFDEVVHGVDLAGPAPVVPFFDPCFRPAKVSTSELAQTAASARASLLATVGPSGDDDLDEAVYSKTLEELDCGWLDGPYEPRELQDDAVVSRRFGIRQSSGEGSKVRLIDDFSGSGVNDTVQVESAVKLHTLDVAAALCMELLRVDGGQQWLGKTMDLSAAYRQLGISPGSRWVSYIAVYDPSNRRVKIFAMRALPFGASRSVYSFLRVSHSLWWLGCMALRLVWSNFFDDFITFARAVESESVAIAALQFFRLLGWAVSTGDKDLPFAEKFKALGVEIDCAAWRDGKVYFANTEKRVKELAATIDDVLLTGRLTKQAALVLRGRMQFAKAQLWGRAARLCLNAVTAHAYSALGDTIGEHTASLLRVFRGLLSTARPREITVHWNVPYFLFTDAAFSPEDASWPGGLGGVLVNSQGEQVSAFSFMLRPEDLAALGRIQGQALLHRSLQLKTPRGCSLGSQESHQKAISQTGRPEARQTV</sequence>
<protein>
    <submittedName>
        <fullName evidence="4">Reverse transcriptase domain-containing protein</fullName>
    </submittedName>
</protein>
<evidence type="ECO:0000313" key="2">
    <source>
        <dbReference type="EMBL" id="CAI3974339.1"/>
    </source>
</evidence>
<evidence type="ECO:0000313" key="5">
    <source>
        <dbReference type="Proteomes" id="UP001152797"/>
    </source>
</evidence>
<dbReference type="OrthoDB" id="3255824at2759"/>
<accession>A0A9P1BJ43</accession>
<dbReference type="EMBL" id="CAMXCT010000128">
    <property type="protein sequence ID" value="CAI3974339.1"/>
    <property type="molecule type" value="Genomic_DNA"/>
</dbReference>
<keyword evidence="4" id="KW-0548">Nucleotidyltransferase</keyword>
<keyword evidence="5" id="KW-1185">Reference proteome</keyword>
<comment type="caution">
    <text evidence="2">The sequence shown here is derived from an EMBL/GenBank/DDBJ whole genome shotgun (WGS) entry which is preliminary data.</text>
</comment>
<dbReference type="GO" id="GO:0003964">
    <property type="term" value="F:RNA-directed DNA polymerase activity"/>
    <property type="evidence" value="ECO:0007669"/>
    <property type="project" value="UniProtKB-KW"/>
</dbReference>
<dbReference type="EMBL" id="CAMXCT020000128">
    <property type="protein sequence ID" value="CAL1127714.1"/>
    <property type="molecule type" value="Genomic_DNA"/>
</dbReference>
<keyword evidence="4" id="KW-0808">Transferase</keyword>
<proteinExistence type="predicted"/>
<gene>
    <name evidence="2" type="ORF">C1SCF055_LOCUS2751</name>
</gene>
<dbReference type="EMBL" id="CAMXCT030000128">
    <property type="protein sequence ID" value="CAL4761651.1"/>
    <property type="molecule type" value="Genomic_DNA"/>
</dbReference>
<organism evidence="2">
    <name type="scientific">Cladocopium goreaui</name>
    <dbReference type="NCBI Taxonomy" id="2562237"/>
    <lineage>
        <taxon>Eukaryota</taxon>
        <taxon>Sar</taxon>
        <taxon>Alveolata</taxon>
        <taxon>Dinophyceae</taxon>
        <taxon>Suessiales</taxon>
        <taxon>Symbiodiniaceae</taxon>
        <taxon>Cladocopium</taxon>
    </lineage>
</organism>
<feature type="compositionally biased region" description="Polar residues" evidence="1">
    <location>
        <begin position="1198"/>
        <end position="1220"/>
    </location>
</feature>
<feature type="compositionally biased region" description="Low complexity" evidence="1">
    <location>
        <begin position="553"/>
        <end position="565"/>
    </location>
</feature>
<dbReference type="SUPFAM" id="SSF56672">
    <property type="entry name" value="DNA/RNA polymerases"/>
    <property type="match status" value="1"/>
</dbReference>
<dbReference type="Proteomes" id="UP001152797">
    <property type="component" value="Unassembled WGS sequence"/>
</dbReference>
<feature type="region of interest" description="Disordered" evidence="1">
    <location>
        <begin position="179"/>
        <end position="209"/>
    </location>
</feature>
<evidence type="ECO:0000313" key="3">
    <source>
        <dbReference type="EMBL" id="CAL1127714.1"/>
    </source>
</evidence>
<keyword evidence="4" id="KW-0695">RNA-directed DNA polymerase</keyword>
<name>A0A9P1BJ43_9DINO</name>
<evidence type="ECO:0000313" key="4">
    <source>
        <dbReference type="EMBL" id="CAL4761651.1"/>
    </source>
</evidence>
<evidence type="ECO:0000256" key="1">
    <source>
        <dbReference type="SAM" id="MobiDB-lite"/>
    </source>
</evidence>
<feature type="region of interest" description="Disordered" evidence="1">
    <location>
        <begin position="1195"/>
        <end position="1220"/>
    </location>
</feature>
<dbReference type="InterPro" id="IPR043502">
    <property type="entry name" value="DNA/RNA_pol_sf"/>
</dbReference>